<protein>
    <submittedName>
        <fullName evidence="2">Inovirus Gp2 family protein</fullName>
    </submittedName>
</protein>
<dbReference type="InterPro" id="IPR057271">
    <property type="entry name" value="YagK_YfjJ_C"/>
</dbReference>
<organism evidence="2 3">
    <name type="scientific">Moraxella tetraodonis</name>
    <dbReference type="NCBI Taxonomy" id="2767221"/>
    <lineage>
        <taxon>Bacteria</taxon>
        <taxon>Pseudomonadati</taxon>
        <taxon>Pseudomonadota</taxon>
        <taxon>Gammaproteobacteria</taxon>
        <taxon>Moraxellales</taxon>
        <taxon>Moraxellaceae</taxon>
        <taxon>Moraxella</taxon>
    </lineage>
</organism>
<feature type="domain" description="YagK/YfjJ C-terminal" evidence="1">
    <location>
        <begin position="123"/>
        <end position="218"/>
    </location>
</feature>
<reference evidence="2" key="1">
    <citation type="submission" date="2021-08" db="EMBL/GenBank/DDBJ databases">
        <title>Complete genome sequence of Moraxella sp strain PS-22.</title>
        <authorList>
            <person name="Das S.K."/>
        </authorList>
    </citation>
    <scope>NUCLEOTIDE SEQUENCE</scope>
    <source>
        <strain evidence="2">PS-22</strain>
    </source>
</reference>
<proteinExistence type="predicted"/>
<keyword evidence="3" id="KW-1185">Reference proteome</keyword>
<dbReference type="EMBL" id="JACSYB010000001">
    <property type="protein sequence ID" value="MCG8147136.1"/>
    <property type="molecule type" value="Genomic_DNA"/>
</dbReference>
<name>A0A9X2A131_9GAMM</name>
<dbReference type="Proteomes" id="UP001139238">
    <property type="component" value="Unassembled WGS sequence"/>
</dbReference>
<accession>A0A9X2A131</accession>
<evidence type="ECO:0000259" key="1">
    <source>
        <dbReference type="Pfam" id="PF11726"/>
    </source>
</evidence>
<evidence type="ECO:0000313" key="2">
    <source>
        <dbReference type="EMBL" id="MCG8147136.1"/>
    </source>
</evidence>
<dbReference type="RefSeq" id="WP_239741614.1">
    <property type="nucleotide sequence ID" value="NZ_JACSYB010000001.1"/>
</dbReference>
<sequence>MSSVNLSNINIFHEIDSFIRVLINYQATPNWVANHLNQYYLPFCLAYDDDYDFSESIKAFLGSSKAVVGEFLPNEVIWNEQLAYQFLTMLNGYRERVITSITLQRSQEMDNQRQLVEYVSQLINHYSRLLFVRVDLSYLVDSLENVTLDDFYEHISKLRELISNKQTCFENLQGYAWALEQGIDKSLHCHLLLIYDGSKRQNDGFIGQEVGKKWISITDNLGNYYNCNNPDYKTFYQQRQLLGIGMIHRDNPLEVRNAIRVASYLVEPEKISQHPVIKLPNMRTFGKGQFNVSWRRGIKSI</sequence>
<dbReference type="Pfam" id="PF11726">
    <property type="entry name" value="YagK_YfjJ_C"/>
    <property type="match status" value="1"/>
</dbReference>
<dbReference type="AlphaFoldDB" id="A0A9X2A131"/>
<gene>
    <name evidence="2" type="ORF">H9W84_03215</name>
</gene>
<evidence type="ECO:0000313" key="3">
    <source>
        <dbReference type="Proteomes" id="UP001139238"/>
    </source>
</evidence>
<comment type="caution">
    <text evidence="2">The sequence shown here is derived from an EMBL/GenBank/DDBJ whole genome shotgun (WGS) entry which is preliminary data.</text>
</comment>